<organism evidence="7 8">
    <name type="scientific">Thlaspi arvense</name>
    <name type="common">Field penny-cress</name>
    <dbReference type="NCBI Taxonomy" id="13288"/>
    <lineage>
        <taxon>Eukaryota</taxon>
        <taxon>Viridiplantae</taxon>
        <taxon>Streptophyta</taxon>
        <taxon>Embryophyta</taxon>
        <taxon>Tracheophyta</taxon>
        <taxon>Spermatophyta</taxon>
        <taxon>Magnoliopsida</taxon>
        <taxon>eudicotyledons</taxon>
        <taxon>Gunneridae</taxon>
        <taxon>Pentapetalae</taxon>
        <taxon>rosids</taxon>
        <taxon>malvids</taxon>
        <taxon>Brassicales</taxon>
        <taxon>Brassicaceae</taxon>
        <taxon>Thlaspideae</taxon>
        <taxon>Thlaspi</taxon>
    </lineage>
</organism>
<evidence type="ECO:0000256" key="1">
    <source>
        <dbReference type="ARBA" id="ARBA00022723"/>
    </source>
</evidence>
<dbReference type="Proteomes" id="UP000836841">
    <property type="component" value="Chromosome 7"/>
</dbReference>
<keyword evidence="3" id="KW-0862">Zinc</keyword>
<dbReference type="SMART" id="SM00575">
    <property type="entry name" value="ZnF_PMZ"/>
    <property type="match status" value="1"/>
</dbReference>
<name>A0AAU9T5M4_THLAR</name>
<feature type="region of interest" description="Disordered" evidence="5">
    <location>
        <begin position="157"/>
        <end position="182"/>
    </location>
</feature>
<dbReference type="PANTHER" id="PTHR31973">
    <property type="entry name" value="POLYPROTEIN, PUTATIVE-RELATED"/>
    <property type="match status" value="1"/>
</dbReference>
<gene>
    <name evidence="7" type="ORF">TAV2_LOCUS25445</name>
</gene>
<protein>
    <recommendedName>
        <fullName evidence="6">SWIM-type domain-containing protein</fullName>
    </recommendedName>
</protein>
<evidence type="ECO:0000259" key="6">
    <source>
        <dbReference type="PROSITE" id="PS50966"/>
    </source>
</evidence>
<sequence length="582" mass="66898">MGFMDTRKIPVFCYWNGCIKDGPDGPFYEGSSPRVMRVESKTNLPKLLDDLHRVTRFEKGKFQFEMIGRYPCIVQQPMVKYVRLPVVDDSSLETMLEVPSYHPSITNVEMYLEVKPLVSDGVAGPLGSSLANQAMRKRSRQEDADVNVSVRGNTSRRTLQKDNNNGWMEDEESTYDRNCGNGGNNEAVQKSVNMKNPSDSVSKQLIFSSSWLDEHELRVGMLFKDKDELEKAVKLYSCRRQREYYEGISLSYFFRVHCLRKPCGWTLRADKTEGMRYKITEYRGPHTCEPGDVGADFLAGEIECLIRERPSLPTAELTKWVKEEFGYTVSRSTLWDAKKKATIAISGDLDKSFSVLPKFMAALCSSNKIQMNPEARKWLDKMAPHQWALAHDDGGMRFGVMETNLILTTYGFINYVPDLPITTCVLLIFDHLAEHFISQRRLLSESLNSGDKYAKHVMKRLEEYKEAIRTHDVLPLDSTGERFQVTEVMKPGNKRLVVHRSDRVCTCGIWQLYKYPCSHMLAVCKRLNIDHLQYVNDFYNTERSLEAYAAEFNPVPRVSDWPEASETPRLFPPRRLDGTKLR</sequence>
<feature type="compositionally biased region" description="Polar residues" evidence="5">
    <location>
        <begin position="157"/>
        <end position="166"/>
    </location>
</feature>
<evidence type="ECO:0000256" key="2">
    <source>
        <dbReference type="ARBA" id="ARBA00022771"/>
    </source>
</evidence>
<reference evidence="7 8" key="1">
    <citation type="submission" date="2022-03" db="EMBL/GenBank/DDBJ databases">
        <authorList>
            <person name="Nunn A."/>
            <person name="Chopra R."/>
            <person name="Nunn A."/>
            <person name="Contreras Garrido A."/>
        </authorList>
    </citation>
    <scope>NUCLEOTIDE SEQUENCE [LARGE SCALE GENOMIC DNA]</scope>
</reference>
<dbReference type="PROSITE" id="PS50966">
    <property type="entry name" value="ZF_SWIM"/>
    <property type="match status" value="1"/>
</dbReference>
<proteinExistence type="predicted"/>
<dbReference type="Pfam" id="PF04434">
    <property type="entry name" value="SWIM"/>
    <property type="match status" value="1"/>
</dbReference>
<evidence type="ECO:0000313" key="7">
    <source>
        <dbReference type="EMBL" id="CAH2080226.1"/>
    </source>
</evidence>
<evidence type="ECO:0000256" key="5">
    <source>
        <dbReference type="SAM" id="MobiDB-lite"/>
    </source>
</evidence>
<keyword evidence="8" id="KW-1185">Reference proteome</keyword>
<dbReference type="AlphaFoldDB" id="A0AAU9T5M4"/>
<evidence type="ECO:0000313" key="8">
    <source>
        <dbReference type="Proteomes" id="UP000836841"/>
    </source>
</evidence>
<dbReference type="InterPro" id="IPR006564">
    <property type="entry name" value="Znf_PMZ"/>
</dbReference>
<evidence type="ECO:0000256" key="4">
    <source>
        <dbReference type="PROSITE-ProRule" id="PRU00325"/>
    </source>
</evidence>
<accession>A0AAU9T5M4</accession>
<evidence type="ECO:0000256" key="3">
    <source>
        <dbReference type="ARBA" id="ARBA00022833"/>
    </source>
</evidence>
<dbReference type="PANTHER" id="PTHR31973:SF195">
    <property type="entry name" value="MUDR FAMILY TRANSPOSASE"/>
    <property type="match status" value="1"/>
</dbReference>
<keyword evidence="2 4" id="KW-0863">Zinc-finger</keyword>
<keyword evidence="1" id="KW-0479">Metal-binding</keyword>
<dbReference type="InterPro" id="IPR007527">
    <property type="entry name" value="Znf_SWIM"/>
</dbReference>
<dbReference type="GO" id="GO:0008270">
    <property type="term" value="F:zinc ion binding"/>
    <property type="evidence" value="ECO:0007669"/>
    <property type="project" value="UniProtKB-KW"/>
</dbReference>
<feature type="region of interest" description="Disordered" evidence="5">
    <location>
        <begin position="562"/>
        <end position="582"/>
    </location>
</feature>
<dbReference type="EMBL" id="OU466863">
    <property type="protein sequence ID" value="CAH2080226.1"/>
    <property type="molecule type" value="Genomic_DNA"/>
</dbReference>
<feature type="domain" description="SWIM-type" evidence="6">
    <location>
        <begin position="483"/>
        <end position="528"/>
    </location>
</feature>